<reference evidence="1" key="1">
    <citation type="submission" date="2020-10" db="EMBL/GenBank/DDBJ databases">
        <authorList>
            <person name="Gilroy R."/>
        </authorList>
    </citation>
    <scope>NUCLEOTIDE SEQUENCE</scope>
    <source>
        <strain evidence="1">10192</strain>
    </source>
</reference>
<reference evidence="1" key="2">
    <citation type="journal article" date="2021" name="PeerJ">
        <title>Extensive microbial diversity within the chicken gut microbiome revealed by metagenomics and culture.</title>
        <authorList>
            <person name="Gilroy R."/>
            <person name="Ravi A."/>
            <person name="Getino M."/>
            <person name="Pursley I."/>
            <person name="Horton D.L."/>
            <person name="Alikhan N.F."/>
            <person name="Baker D."/>
            <person name="Gharbi K."/>
            <person name="Hall N."/>
            <person name="Watson M."/>
            <person name="Adriaenssens E.M."/>
            <person name="Foster-Nyarko E."/>
            <person name="Jarju S."/>
            <person name="Secka A."/>
            <person name="Antonio M."/>
            <person name="Oren A."/>
            <person name="Chaudhuri R.R."/>
            <person name="La Ragione R."/>
            <person name="Hildebrand F."/>
            <person name="Pallen M.J."/>
        </authorList>
    </citation>
    <scope>NUCLEOTIDE SEQUENCE</scope>
    <source>
        <strain evidence="1">10192</strain>
    </source>
</reference>
<accession>A0A9D9H0U3</accession>
<dbReference type="AlphaFoldDB" id="A0A9D9H0U3"/>
<proteinExistence type="predicted"/>
<comment type="caution">
    <text evidence="1">The sequence shown here is derived from an EMBL/GenBank/DDBJ whole genome shotgun (WGS) entry which is preliminary data.</text>
</comment>
<evidence type="ECO:0000313" key="2">
    <source>
        <dbReference type="Proteomes" id="UP000823632"/>
    </source>
</evidence>
<sequence length="280" mass="32139">MLNKQDAAFIAGTGANSKVYEIPFLDKYVLKIINNNVNLETAKQYTGRFPNNINLGQPVWQHPDNPRILLLKKINGKPHSIKDWSKTMYNPETKAAMNVTKEQADNYFSQIAKISEMPQAAFDDLANQIKVLDGISKFDNDNFKGFKIDSINPNNLMVDYKNNEMHIIDYFGKENEHHNTNTYLDMVAVISDFPLLQEYKILLKPEEQTQLVKFLKTINEKCLKAGTKAGLSTDKNVFMDYINEVHRYFKPLSAKKPDGSGEYERFYDKKAQDLLDILGI</sequence>
<dbReference type="EMBL" id="JADIND010000189">
    <property type="protein sequence ID" value="MBO8431377.1"/>
    <property type="molecule type" value="Genomic_DNA"/>
</dbReference>
<gene>
    <name evidence="1" type="ORF">IAC76_08330</name>
</gene>
<name>A0A9D9H0U3_9BACT</name>
<evidence type="ECO:0000313" key="1">
    <source>
        <dbReference type="EMBL" id="MBO8431377.1"/>
    </source>
</evidence>
<dbReference type="Proteomes" id="UP000823632">
    <property type="component" value="Unassembled WGS sequence"/>
</dbReference>
<protein>
    <submittedName>
        <fullName evidence="1">Uncharacterized protein</fullName>
    </submittedName>
</protein>
<organism evidence="1 2">
    <name type="scientific">Candidatus Scatousia excrementipullorum</name>
    <dbReference type="NCBI Taxonomy" id="2840936"/>
    <lineage>
        <taxon>Bacteria</taxon>
        <taxon>Candidatus Scatousia</taxon>
    </lineage>
</organism>